<dbReference type="PANTHER" id="PTHR31147">
    <property type="entry name" value="ACYL TRANSFERASE 4"/>
    <property type="match status" value="1"/>
</dbReference>
<dbReference type="EMBL" id="JAQQAF010000009">
    <property type="protein sequence ID" value="KAJ8458222.1"/>
    <property type="molecule type" value="Genomic_DNA"/>
</dbReference>
<dbReference type="Gene3D" id="3.30.559.10">
    <property type="entry name" value="Chloramphenicol acetyltransferase-like domain"/>
    <property type="match status" value="2"/>
</dbReference>
<evidence type="ECO:0000313" key="2">
    <source>
        <dbReference type="EMBL" id="KAJ8458222.1"/>
    </source>
</evidence>
<organism evidence="2 3">
    <name type="scientific">Ensete ventricosum</name>
    <name type="common">Abyssinian banana</name>
    <name type="synonym">Musa ensete</name>
    <dbReference type="NCBI Taxonomy" id="4639"/>
    <lineage>
        <taxon>Eukaryota</taxon>
        <taxon>Viridiplantae</taxon>
        <taxon>Streptophyta</taxon>
        <taxon>Embryophyta</taxon>
        <taxon>Tracheophyta</taxon>
        <taxon>Spermatophyta</taxon>
        <taxon>Magnoliopsida</taxon>
        <taxon>Liliopsida</taxon>
        <taxon>Zingiberales</taxon>
        <taxon>Musaceae</taxon>
        <taxon>Ensete</taxon>
    </lineage>
</organism>
<reference evidence="2 3" key="1">
    <citation type="submission" date="2022-12" db="EMBL/GenBank/DDBJ databases">
        <title>Chromosome-scale assembly of the Ensete ventricosum genome.</title>
        <authorList>
            <person name="Dussert Y."/>
            <person name="Stocks J."/>
            <person name="Wendawek A."/>
            <person name="Woldeyes F."/>
            <person name="Nichols R.A."/>
            <person name="Borrell J.S."/>
        </authorList>
    </citation>
    <scope>NUCLEOTIDE SEQUENCE [LARGE SCALE GENOMIC DNA]</scope>
    <source>
        <strain evidence="3">cv. Maze</strain>
        <tissue evidence="2">Seeds</tissue>
    </source>
</reference>
<evidence type="ECO:0000256" key="1">
    <source>
        <dbReference type="ARBA" id="ARBA00009861"/>
    </source>
</evidence>
<sequence length="390" mass="43380">MDRHPALRVLITSIFVYRHGEEAAKVIKDALSKALDRYYPVAGRIVEAENGEVEIGCTGEGVWFVEATANCSLEDVNYLQLPLLQLSQEDLLPFAPPKVDEKDLVFLMQVTRFNCGGFVVGLRSCHTMFDGVGQAQFLKAVGEIARGLARPTVEPIWCRDAIPTPPKLPQGPPPALAPFSFETSVLDIASEDINRIKNLFLQETGQRCSTFDIITAKTWQCRTRAIGIDPREHVHIGFAVNTRHLLHHVLLPPQQGGYYGNCVYNMTVSAPSETIACASLVQVARLIREAKKRVPAEFSQWMTGEIRQSNKLPLGYGTLTVLDWSRVGLFEVDYGWGEPLHGAPLVDTNFIAWCILLKPLPPKEGVRLIMRCVEREKLAGFNDQMISLAS</sequence>
<dbReference type="AlphaFoldDB" id="A0AAV8PKI1"/>
<proteinExistence type="inferred from homology"/>
<comment type="similarity">
    <text evidence="1">Belongs to the plant acyltransferase family.</text>
</comment>
<protein>
    <recommendedName>
        <fullName evidence="4">3'-N-debenzoyl-2'-deoxytaxol N-benzoyltransferase</fullName>
    </recommendedName>
</protein>
<evidence type="ECO:0008006" key="4">
    <source>
        <dbReference type="Google" id="ProtNLM"/>
    </source>
</evidence>
<dbReference type="Proteomes" id="UP001222027">
    <property type="component" value="Unassembled WGS sequence"/>
</dbReference>
<name>A0AAV8PKI1_ENSVE</name>
<evidence type="ECO:0000313" key="3">
    <source>
        <dbReference type="Proteomes" id="UP001222027"/>
    </source>
</evidence>
<dbReference type="PANTHER" id="PTHR31147:SF2">
    <property type="entry name" value="OS01G0615300 PROTEIN"/>
    <property type="match status" value="1"/>
</dbReference>
<dbReference type="InterPro" id="IPR050898">
    <property type="entry name" value="Plant_acyltransferase"/>
</dbReference>
<comment type="caution">
    <text evidence="2">The sequence shown here is derived from an EMBL/GenBank/DDBJ whole genome shotgun (WGS) entry which is preliminary data.</text>
</comment>
<dbReference type="InterPro" id="IPR023213">
    <property type="entry name" value="CAT-like_dom_sf"/>
</dbReference>
<gene>
    <name evidence="2" type="ORF">OPV22_031148</name>
</gene>
<accession>A0AAV8PKI1</accession>
<keyword evidence="3" id="KW-1185">Reference proteome</keyword>
<dbReference type="Pfam" id="PF02458">
    <property type="entry name" value="Transferase"/>
    <property type="match status" value="1"/>
</dbReference>